<comment type="caution">
    <text evidence="2">The sequence shown here is derived from an EMBL/GenBank/DDBJ whole genome shotgun (WGS) entry which is preliminary data.</text>
</comment>
<reference evidence="2 3" key="1">
    <citation type="submission" date="2022-12" db="EMBL/GenBank/DDBJ databases">
        <title>Chromosome-level genome of Tegillarca granosa.</title>
        <authorList>
            <person name="Kim J."/>
        </authorList>
    </citation>
    <scope>NUCLEOTIDE SEQUENCE [LARGE SCALE GENOMIC DNA]</scope>
    <source>
        <strain evidence="2">Teg-2019</strain>
        <tissue evidence="2">Adductor muscle</tissue>
    </source>
</reference>
<proteinExistence type="predicted"/>
<accession>A0ABQ9F9F1</accession>
<feature type="compositionally biased region" description="Acidic residues" evidence="1">
    <location>
        <begin position="48"/>
        <end position="58"/>
    </location>
</feature>
<dbReference type="Proteomes" id="UP001217089">
    <property type="component" value="Unassembled WGS sequence"/>
</dbReference>
<feature type="region of interest" description="Disordered" evidence="1">
    <location>
        <begin position="34"/>
        <end position="68"/>
    </location>
</feature>
<evidence type="ECO:0000313" key="2">
    <source>
        <dbReference type="EMBL" id="KAJ8313984.1"/>
    </source>
</evidence>
<name>A0ABQ9F9F1_TEGGR</name>
<evidence type="ECO:0000313" key="3">
    <source>
        <dbReference type="Proteomes" id="UP001217089"/>
    </source>
</evidence>
<organism evidence="2 3">
    <name type="scientific">Tegillarca granosa</name>
    <name type="common">Malaysian cockle</name>
    <name type="synonym">Anadara granosa</name>
    <dbReference type="NCBI Taxonomy" id="220873"/>
    <lineage>
        <taxon>Eukaryota</taxon>
        <taxon>Metazoa</taxon>
        <taxon>Spiralia</taxon>
        <taxon>Lophotrochozoa</taxon>
        <taxon>Mollusca</taxon>
        <taxon>Bivalvia</taxon>
        <taxon>Autobranchia</taxon>
        <taxon>Pteriomorphia</taxon>
        <taxon>Arcoida</taxon>
        <taxon>Arcoidea</taxon>
        <taxon>Arcidae</taxon>
        <taxon>Tegillarca</taxon>
    </lineage>
</organism>
<sequence length="104" mass="11933">MLCCHIITKGFNFKPDPPSSNLKRFNSLENIAVSVANEQDSHDKSNDADEEDEQEEEDKSFPKFRITRGRGTNESFRAAVDRSYDVNSSEHSTMDPCMYISIYF</sequence>
<keyword evidence="3" id="KW-1185">Reference proteome</keyword>
<dbReference type="EMBL" id="JARBDR010000342">
    <property type="protein sequence ID" value="KAJ8313984.1"/>
    <property type="molecule type" value="Genomic_DNA"/>
</dbReference>
<gene>
    <name evidence="2" type="ORF">KUTeg_008545</name>
</gene>
<protein>
    <submittedName>
        <fullName evidence="2">Uncharacterized protein</fullName>
    </submittedName>
</protein>
<evidence type="ECO:0000256" key="1">
    <source>
        <dbReference type="SAM" id="MobiDB-lite"/>
    </source>
</evidence>